<dbReference type="PANTHER" id="PTHR35797">
    <property type="entry name" value="PROTEASE-RELATED"/>
    <property type="match status" value="1"/>
</dbReference>
<feature type="transmembrane region" description="Helical" evidence="1">
    <location>
        <begin position="74"/>
        <end position="95"/>
    </location>
</feature>
<sequence length="337" mass="38893">MKTNSIKIKNEILMFVSVNFIITFSMGIVMFFVYKYIDKAAISDFALVQMFYPALTAVILMINNEKNNIDRNLIYFFKIYIVLCILSMIVLLTGVSDFPQYISKILYGLICAFSIAAFYLIFNNRNNCFEKIGMVLQKNFKNVFILCLIFIGIEFVIAILNGFIYGNFIENVEKSIKLLEFLPFNLLLGILISFISFFGEEFGWRGYLQPRLQVLFGKKLGVIILGPIWGLWHLPLCFMLYSPKTPVYCLIFHIFYCTFIGIFLGLVYMKTGNLWSTIIVHLINNYMASGSGNANNIVFTPEILILNIAVCGIVFLPFIFTKEYRKKSSRRTCEFYS</sequence>
<evidence type="ECO:0000313" key="3">
    <source>
        <dbReference type="EMBL" id="MCC9294197.1"/>
    </source>
</evidence>
<accession>A0ABS8N341</accession>
<dbReference type="Pfam" id="PF02517">
    <property type="entry name" value="Rce1-like"/>
    <property type="match status" value="1"/>
</dbReference>
<dbReference type="InterPro" id="IPR003675">
    <property type="entry name" value="Rce1/LyrA-like_dom"/>
</dbReference>
<keyword evidence="3" id="KW-0482">Metalloprotease</keyword>
<proteinExistence type="predicted"/>
<dbReference type="InterPro" id="IPR042150">
    <property type="entry name" value="MmRce1-like"/>
</dbReference>
<comment type="caution">
    <text evidence="3">The sequence shown here is derived from an EMBL/GenBank/DDBJ whole genome shotgun (WGS) entry which is preliminary data.</text>
</comment>
<dbReference type="PANTHER" id="PTHR35797:SF1">
    <property type="entry name" value="PROTEASE"/>
    <property type="match status" value="1"/>
</dbReference>
<gene>
    <name evidence="3" type="ORF">LN736_04845</name>
</gene>
<feature type="domain" description="CAAX prenyl protease 2/Lysostaphin resistance protein A-like" evidence="2">
    <location>
        <begin position="185"/>
        <end position="287"/>
    </location>
</feature>
<name>A0ABS8N341_9CLOT</name>
<feature type="transmembrane region" description="Helical" evidence="1">
    <location>
        <begin position="101"/>
        <end position="122"/>
    </location>
</feature>
<feature type="transmembrane region" description="Helical" evidence="1">
    <location>
        <begin position="40"/>
        <end position="62"/>
    </location>
</feature>
<dbReference type="Proteomes" id="UP001165422">
    <property type="component" value="Unassembled WGS sequence"/>
</dbReference>
<feature type="transmembrane region" description="Helical" evidence="1">
    <location>
        <begin position="274"/>
        <end position="291"/>
    </location>
</feature>
<keyword evidence="1" id="KW-1133">Transmembrane helix</keyword>
<evidence type="ECO:0000256" key="1">
    <source>
        <dbReference type="SAM" id="Phobius"/>
    </source>
</evidence>
<keyword evidence="3" id="KW-0645">Protease</keyword>
<reference evidence="3" key="1">
    <citation type="submission" date="2021-11" db="EMBL/GenBank/DDBJ databases">
        <authorList>
            <person name="Qingchun L."/>
            <person name="Dong Z."/>
            <person name="Zongwei Q."/>
            <person name="Jia Z."/>
            <person name="Duotao L."/>
        </authorList>
    </citation>
    <scope>NUCLEOTIDE SEQUENCE</scope>
    <source>
        <strain evidence="3">WLY-B-L2</strain>
    </source>
</reference>
<dbReference type="RefSeq" id="WP_229981068.1">
    <property type="nucleotide sequence ID" value="NZ_JAJJPB010000003.1"/>
</dbReference>
<keyword evidence="4" id="KW-1185">Reference proteome</keyword>
<keyword evidence="3" id="KW-0378">Hydrolase</keyword>
<feature type="transmembrane region" description="Helical" evidence="1">
    <location>
        <begin position="247"/>
        <end position="267"/>
    </location>
</feature>
<feature type="transmembrane region" description="Helical" evidence="1">
    <location>
        <begin position="181"/>
        <end position="199"/>
    </location>
</feature>
<feature type="transmembrane region" description="Helical" evidence="1">
    <location>
        <begin position="143"/>
        <end position="169"/>
    </location>
</feature>
<dbReference type="GO" id="GO:0008237">
    <property type="term" value="F:metallopeptidase activity"/>
    <property type="evidence" value="ECO:0007669"/>
    <property type="project" value="UniProtKB-KW"/>
</dbReference>
<feature type="transmembrane region" description="Helical" evidence="1">
    <location>
        <begin position="220"/>
        <end position="241"/>
    </location>
</feature>
<evidence type="ECO:0000259" key="2">
    <source>
        <dbReference type="Pfam" id="PF02517"/>
    </source>
</evidence>
<protein>
    <submittedName>
        <fullName evidence="3">CPBP family intramembrane metalloprotease</fullName>
    </submittedName>
</protein>
<organism evidence="3 4">
    <name type="scientific">Clostridium aromativorans</name>
    <dbReference type="NCBI Taxonomy" id="2836848"/>
    <lineage>
        <taxon>Bacteria</taxon>
        <taxon>Bacillati</taxon>
        <taxon>Bacillota</taxon>
        <taxon>Clostridia</taxon>
        <taxon>Eubacteriales</taxon>
        <taxon>Clostridiaceae</taxon>
        <taxon>Clostridium</taxon>
    </lineage>
</organism>
<keyword evidence="1" id="KW-0812">Transmembrane</keyword>
<feature type="transmembrane region" description="Helical" evidence="1">
    <location>
        <begin position="303"/>
        <end position="321"/>
    </location>
</feature>
<feature type="transmembrane region" description="Helical" evidence="1">
    <location>
        <begin position="12"/>
        <end position="34"/>
    </location>
</feature>
<evidence type="ECO:0000313" key="4">
    <source>
        <dbReference type="Proteomes" id="UP001165422"/>
    </source>
</evidence>
<keyword evidence="1" id="KW-0472">Membrane</keyword>
<dbReference type="EMBL" id="JAJJPB010000003">
    <property type="protein sequence ID" value="MCC9294197.1"/>
    <property type="molecule type" value="Genomic_DNA"/>
</dbReference>